<dbReference type="GO" id="GO:0005576">
    <property type="term" value="C:extracellular region"/>
    <property type="evidence" value="ECO:0007669"/>
    <property type="project" value="UniProtKB-SubCell"/>
</dbReference>
<keyword evidence="10 18" id="KW-0106">Calcium</keyword>
<keyword evidence="8 18" id="KW-0479">Metal-binding</keyword>
<evidence type="ECO:0000256" key="5">
    <source>
        <dbReference type="ARBA" id="ARBA00022525"/>
    </source>
</evidence>
<feature type="disulfide bond" evidence="20">
    <location>
        <begin position="89"/>
        <end position="94"/>
    </location>
</feature>
<feature type="active site" description="Proton acceptor" evidence="16">
    <location>
        <position position="87"/>
    </location>
</feature>
<feature type="binding site" evidence="18">
    <location>
        <position position="88"/>
    </location>
    <ligand>
        <name>Ca(2+)</name>
        <dbReference type="ChEBI" id="CHEBI:29108"/>
        <label>1</label>
    </ligand>
</feature>
<feature type="binding site" evidence="18">
    <location>
        <position position="292"/>
    </location>
    <ligand>
        <name>Ca(2+)</name>
        <dbReference type="ChEBI" id="CHEBI:29108"/>
        <label>2</label>
    </ligand>
</feature>
<keyword evidence="14" id="KW-0325">Glycoprotein</keyword>
<dbReference type="AlphaFoldDB" id="A0A9I9D3S7"/>
<evidence type="ECO:0000256" key="2">
    <source>
        <dbReference type="ARBA" id="ARBA00002322"/>
    </source>
</evidence>
<comment type="catalytic activity">
    <reaction evidence="1 21">
        <text>2 a phenolic donor + H2O2 = 2 a phenolic radical donor + 2 H2O</text>
        <dbReference type="Rhea" id="RHEA:56136"/>
        <dbReference type="ChEBI" id="CHEBI:15377"/>
        <dbReference type="ChEBI" id="CHEBI:16240"/>
        <dbReference type="ChEBI" id="CHEBI:139520"/>
        <dbReference type="ChEBI" id="CHEBI:139521"/>
        <dbReference type="EC" id="1.11.1.7"/>
    </reaction>
</comment>
<keyword evidence="11 21" id="KW-0560">Oxidoreductase</keyword>
<keyword evidence="7 21" id="KW-0349">Heme</keyword>
<dbReference type="FunFam" id="1.10.520.10:FF:000006">
    <property type="entry name" value="Peroxidase"/>
    <property type="match status" value="1"/>
</dbReference>
<feature type="site" description="Transition state stabilizer" evidence="19">
    <location>
        <position position="83"/>
    </location>
</feature>
<feature type="chain" id="PRO_5039962859" description="Peroxidase" evidence="21">
    <location>
        <begin position="22"/>
        <end position="398"/>
    </location>
</feature>
<evidence type="ECO:0000256" key="1">
    <source>
        <dbReference type="ARBA" id="ARBA00000189"/>
    </source>
</evidence>
<evidence type="ECO:0000256" key="4">
    <source>
        <dbReference type="ARBA" id="ARBA00012313"/>
    </source>
</evidence>
<feature type="disulfide bond" evidence="20">
    <location>
        <begin position="56"/>
        <end position="138"/>
    </location>
</feature>
<comment type="subcellular location">
    <subcellularLocation>
        <location evidence="3 21">Secreted</location>
    </subcellularLocation>
</comment>
<dbReference type="PROSITE" id="PS00436">
    <property type="entry name" value="PEROXIDASE_2"/>
    <property type="match status" value="1"/>
</dbReference>
<dbReference type="InterPro" id="IPR033905">
    <property type="entry name" value="Secretory_peroxidase"/>
</dbReference>
<evidence type="ECO:0000259" key="23">
    <source>
        <dbReference type="PROSITE" id="PS50873"/>
    </source>
</evidence>
<proteinExistence type="inferred from homology"/>
<feature type="disulfide bond" evidence="20">
    <location>
        <begin position="144"/>
        <end position="379"/>
    </location>
</feature>
<dbReference type="SMR" id="A0A9I9D3S7"/>
<evidence type="ECO:0000256" key="6">
    <source>
        <dbReference type="ARBA" id="ARBA00022559"/>
    </source>
</evidence>
<dbReference type="EnsemblPlants" id="MELO3C012610.2.1">
    <property type="protein sequence ID" value="MELO3C012610.2.1"/>
    <property type="gene ID" value="MELO3C012610.2"/>
</dbReference>
<keyword evidence="5 21" id="KW-0964">Secreted</keyword>
<evidence type="ECO:0000256" key="7">
    <source>
        <dbReference type="ARBA" id="ARBA00022617"/>
    </source>
</evidence>
<dbReference type="EC" id="1.11.1.7" evidence="4 21"/>
<dbReference type="PRINTS" id="PR00458">
    <property type="entry name" value="PEROXIDASE"/>
</dbReference>
<evidence type="ECO:0000256" key="11">
    <source>
        <dbReference type="ARBA" id="ARBA00023002"/>
    </source>
</evidence>
<dbReference type="PROSITE" id="PS50873">
    <property type="entry name" value="PEROXIDASE_4"/>
    <property type="match status" value="1"/>
</dbReference>
<keyword evidence="9 21" id="KW-0732">Signal</keyword>
<evidence type="ECO:0000256" key="20">
    <source>
        <dbReference type="PIRSR" id="PIRSR600823-5"/>
    </source>
</evidence>
<evidence type="ECO:0000256" key="13">
    <source>
        <dbReference type="ARBA" id="ARBA00023157"/>
    </source>
</evidence>
<dbReference type="GO" id="GO:0020037">
    <property type="term" value="F:heme binding"/>
    <property type="evidence" value="ECO:0007669"/>
    <property type="project" value="UniProtKB-UniRule"/>
</dbReference>
<feature type="binding site" evidence="18">
    <location>
        <position position="95"/>
    </location>
    <ligand>
        <name>Ca(2+)</name>
        <dbReference type="ChEBI" id="CHEBI:29108"/>
        <label>1</label>
    </ligand>
</feature>
<dbReference type="CDD" id="cd00693">
    <property type="entry name" value="secretory_peroxidase"/>
    <property type="match status" value="1"/>
</dbReference>
<dbReference type="SUPFAM" id="SSF48113">
    <property type="entry name" value="Heme-dependent peroxidases"/>
    <property type="match status" value="1"/>
</dbReference>
<keyword evidence="6 21" id="KW-0575">Peroxidase</keyword>
<evidence type="ECO:0000256" key="15">
    <source>
        <dbReference type="ARBA" id="ARBA00023324"/>
    </source>
</evidence>
<keyword evidence="15 21" id="KW-0376">Hydrogen peroxide</keyword>
<evidence type="ECO:0000256" key="19">
    <source>
        <dbReference type="PIRSR" id="PIRSR600823-4"/>
    </source>
</evidence>
<dbReference type="Gramene" id="MELO3C012610.2.1">
    <property type="protein sequence ID" value="MELO3C012610.2.1"/>
    <property type="gene ID" value="MELO3C012610.2"/>
</dbReference>
<dbReference type="PRINTS" id="PR00461">
    <property type="entry name" value="PLPEROXIDASE"/>
</dbReference>
<feature type="binding site" evidence="18">
    <location>
        <position position="310"/>
    </location>
    <ligand>
        <name>Ca(2+)</name>
        <dbReference type="ChEBI" id="CHEBI:29108"/>
        <label>2</label>
    </ligand>
</feature>
<dbReference type="GO" id="GO:0006979">
    <property type="term" value="P:response to oxidative stress"/>
    <property type="evidence" value="ECO:0007669"/>
    <property type="project" value="UniProtKB-UniRule"/>
</dbReference>
<evidence type="ECO:0000256" key="9">
    <source>
        <dbReference type="ARBA" id="ARBA00022729"/>
    </source>
</evidence>
<dbReference type="InterPro" id="IPR010255">
    <property type="entry name" value="Haem_peroxidase_sf"/>
</dbReference>
<evidence type="ECO:0000256" key="3">
    <source>
        <dbReference type="ARBA" id="ARBA00004613"/>
    </source>
</evidence>
<accession>A0A9I9D3S7</accession>
<evidence type="ECO:0000313" key="24">
    <source>
        <dbReference type="EnsemblPlants" id="MELO3C012610.2.1"/>
    </source>
</evidence>
<evidence type="ECO:0000256" key="8">
    <source>
        <dbReference type="ARBA" id="ARBA00022723"/>
    </source>
</evidence>
<evidence type="ECO:0000256" key="18">
    <source>
        <dbReference type="PIRSR" id="PIRSR600823-3"/>
    </source>
</evidence>
<dbReference type="Pfam" id="PF00141">
    <property type="entry name" value="peroxidase"/>
    <property type="match status" value="1"/>
</dbReference>
<evidence type="ECO:0000256" key="12">
    <source>
        <dbReference type="ARBA" id="ARBA00023004"/>
    </source>
</evidence>
<feature type="binding site" evidence="18">
    <location>
        <position position="112"/>
    </location>
    <ligand>
        <name>Ca(2+)</name>
        <dbReference type="ChEBI" id="CHEBI:29108"/>
        <label>1</label>
    </ligand>
</feature>
<evidence type="ECO:0000256" key="22">
    <source>
        <dbReference type="SAM" id="MobiDB-lite"/>
    </source>
</evidence>
<dbReference type="GO" id="GO:0042744">
    <property type="term" value="P:hydrogen peroxide catabolic process"/>
    <property type="evidence" value="ECO:0007669"/>
    <property type="project" value="UniProtKB-KW"/>
</dbReference>
<feature type="signal peptide" evidence="21">
    <location>
        <begin position="1"/>
        <end position="21"/>
    </location>
</feature>
<feature type="region of interest" description="Disordered" evidence="22">
    <location>
        <begin position="255"/>
        <end position="282"/>
    </location>
</feature>
<feature type="disulfide bond" evidence="20">
    <location>
        <begin position="223"/>
        <end position="255"/>
    </location>
</feature>
<feature type="binding site" evidence="17">
    <location>
        <position position="186"/>
    </location>
    <ligand>
        <name>substrate</name>
    </ligand>
</feature>
<dbReference type="Gene3D" id="1.10.420.10">
    <property type="entry name" value="Peroxidase, domain 2"/>
    <property type="match status" value="1"/>
</dbReference>
<protein>
    <recommendedName>
        <fullName evidence="4 21">Peroxidase</fullName>
        <ecNumber evidence="4 21">1.11.1.7</ecNumber>
    </recommendedName>
</protein>
<name>A0A9I9D3S7_CUCME</name>
<feature type="compositionally biased region" description="Polar residues" evidence="22">
    <location>
        <begin position="262"/>
        <end position="277"/>
    </location>
</feature>
<comment type="cofactor">
    <cofactor evidence="18 21">
        <name>Ca(2+)</name>
        <dbReference type="ChEBI" id="CHEBI:29108"/>
    </cofactor>
    <text evidence="18 21">Binds 2 calcium ions per subunit.</text>
</comment>
<feature type="domain" description="Plant heme peroxidase family profile" evidence="23">
    <location>
        <begin position="46"/>
        <end position="383"/>
    </location>
</feature>
<sequence length="398" mass="44493">MLNGWVVSVVFITLLVSLCNPRGVSDIKTLDFSQTHTHTLFSFLSTLQYDFYRESCPNAENIVRSSVANIYSHHHDISASLLRLFFHDCFIQGCDASILLDPITGDETYSTEKQAIPNLTLKGFHEIDQIKEELERVCPRVVSCADILSLATRDAVVLAGGPFYPVFTGRRDSTRAYFKEAMADMPRPDDSINRTLYLFATRGLDERDMVSLLGAHNIGKIGCQFILNRLYNFSGTNLPDPSIDPEFLNQMRSKCQEKENNDNSGSQDHMSPASSPVSKEASVEKLRRSTLDMSYFQELSSALSSEGGFDTHYYKSLLSGRGLLYADQQLMANEKTGRLVQGYASDDGSTFRRDFARAMVKLSVLDVLTGSQGQIRERCGIIALFSFLNKAGYLLQLV</sequence>
<feature type="binding site" description="axial binding residue" evidence="18">
    <location>
        <position position="216"/>
    </location>
    <ligand>
        <name>heme b</name>
        <dbReference type="ChEBI" id="CHEBI:60344"/>
    </ligand>
    <ligandPart>
        <name>Fe</name>
        <dbReference type="ChEBI" id="CHEBI:18248"/>
    </ligandPart>
</feature>
<comment type="cofactor">
    <cofactor evidence="18 21">
        <name>heme b</name>
        <dbReference type="ChEBI" id="CHEBI:60344"/>
    </cofactor>
    <text evidence="18 21">Binds 1 heme b (iron(II)-protoporphyrin IX) group per subunit.</text>
</comment>
<feature type="binding site" evidence="18">
    <location>
        <position position="93"/>
    </location>
    <ligand>
        <name>Ca(2+)</name>
        <dbReference type="ChEBI" id="CHEBI:29108"/>
        <label>1</label>
    </ligand>
</feature>
<comment type="function">
    <text evidence="2">Removal of H(2)O(2), oxidation of toxic reductants, biosynthesis and degradation of lignin, suberization, auxin catabolism, response to environmental stresses such as wounding, pathogen attack and oxidative stress. These functions might be dependent on each isozyme/isoform in each plant tissue.</text>
</comment>
<keyword evidence="12 18" id="KW-0408">Iron</keyword>
<dbReference type="GO" id="GO:0140825">
    <property type="term" value="F:lactoperoxidase activity"/>
    <property type="evidence" value="ECO:0007669"/>
    <property type="project" value="UniProtKB-EC"/>
</dbReference>
<reference evidence="24" key="1">
    <citation type="submission" date="2023-03" db="UniProtKB">
        <authorList>
            <consortium name="EnsemblPlants"/>
        </authorList>
    </citation>
    <scope>IDENTIFICATION</scope>
</reference>
<dbReference type="InterPro" id="IPR019794">
    <property type="entry name" value="Peroxidases_AS"/>
</dbReference>
<evidence type="ECO:0000256" key="10">
    <source>
        <dbReference type="ARBA" id="ARBA00022837"/>
    </source>
</evidence>
<dbReference type="GO" id="GO:0046872">
    <property type="term" value="F:metal ion binding"/>
    <property type="evidence" value="ECO:0007669"/>
    <property type="project" value="UniProtKB-UniRule"/>
</dbReference>
<dbReference type="InterPro" id="IPR002016">
    <property type="entry name" value="Haem_peroxidase"/>
</dbReference>
<organism evidence="24">
    <name type="scientific">Cucumis melo</name>
    <name type="common">Muskmelon</name>
    <dbReference type="NCBI Taxonomy" id="3656"/>
    <lineage>
        <taxon>Eukaryota</taxon>
        <taxon>Viridiplantae</taxon>
        <taxon>Streptophyta</taxon>
        <taxon>Embryophyta</taxon>
        <taxon>Tracheophyta</taxon>
        <taxon>Spermatophyta</taxon>
        <taxon>Magnoliopsida</taxon>
        <taxon>eudicotyledons</taxon>
        <taxon>Gunneridae</taxon>
        <taxon>Pentapetalae</taxon>
        <taxon>rosids</taxon>
        <taxon>fabids</taxon>
        <taxon>Cucurbitales</taxon>
        <taxon>Cucurbitaceae</taxon>
        <taxon>Benincaseae</taxon>
        <taxon>Cucumis</taxon>
    </lineage>
</organism>
<evidence type="ECO:0000256" key="16">
    <source>
        <dbReference type="PIRSR" id="PIRSR600823-1"/>
    </source>
</evidence>
<dbReference type="InterPro" id="IPR000823">
    <property type="entry name" value="Peroxidase_pln"/>
</dbReference>
<evidence type="ECO:0000256" key="14">
    <source>
        <dbReference type="ARBA" id="ARBA00023180"/>
    </source>
</evidence>
<evidence type="ECO:0000256" key="21">
    <source>
        <dbReference type="RuleBase" id="RU362060"/>
    </source>
</evidence>
<comment type="similarity">
    <text evidence="21">Belongs to the peroxidase family. Classical plant (class III) peroxidase subfamily.</text>
</comment>
<feature type="binding site" evidence="18">
    <location>
        <position position="97"/>
    </location>
    <ligand>
        <name>Ca(2+)</name>
        <dbReference type="ChEBI" id="CHEBI:29108"/>
        <label>1</label>
    </ligand>
</feature>
<dbReference type="Gene3D" id="1.10.520.10">
    <property type="match status" value="1"/>
</dbReference>
<dbReference type="PANTHER" id="PTHR31235">
    <property type="entry name" value="PEROXIDASE 25-RELATED"/>
    <property type="match status" value="1"/>
</dbReference>
<evidence type="ECO:0000256" key="17">
    <source>
        <dbReference type="PIRSR" id="PIRSR600823-2"/>
    </source>
</evidence>
<keyword evidence="13 20" id="KW-1015">Disulfide bond</keyword>